<dbReference type="Proteomes" id="UP000006038">
    <property type="component" value="Chromosome 5"/>
</dbReference>
<proteinExistence type="predicted"/>
<organism evidence="2">
    <name type="scientific">Oryza brachyantha</name>
    <name type="common">malo sina</name>
    <dbReference type="NCBI Taxonomy" id="4533"/>
    <lineage>
        <taxon>Eukaryota</taxon>
        <taxon>Viridiplantae</taxon>
        <taxon>Streptophyta</taxon>
        <taxon>Embryophyta</taxon>
        <taxon>Tracheophyta</taxon>
        <taxon>Spermatophyta</taxon>
        <taxon>Magnoliopsida</taxon>
        <taxon>Liliopsida</taxon>
        <taxon>Poales</taxon>
        <taxon>Poaceae</taxon>
        <taxon>BOP clade</taxon>
        <taxon>Oryzoideae</taxon>
        <taxon>Oryzeae</taxon>
        <taxon>Oryzinae</taxon>
        <taxon>Oryza</taxon>
    </lineage>
</organism>
<protein>
    <submittedName>
        <fullName evidence="2">Uncharacterized protein</fullName>
    </submittedName>
</protein>
<keyword evidence="3" id="KW-1185">Reference proteome</keyword>
<reference evidence="2" key="2">
    <citation type="submission" date="2013-04" db="UniProtKB">
        <authorList>
            <consortium name="EnsemblPlants"/>
        </authorList>
    </citation>
    <scope>IDENTIFICATION</scope>
</reference>
<reference evidence="2" key="1">
    <citation type="journal article" date="2013" name="Nat. Commun.">
        <title>Whole-genome sequencing of Oryza brachyantha reveals mechanisms underlying Oryza genome evolution.</title>
        <authorList>
            <person name="Chen J."/>
            <person name="Huang Q."/>
            <person name="Gao D."/>
            <person name="Wang J."/>
            <person name="Lang Y."/>
            <person name="Liu T."/>
            <person name="Li B."/>
            <person name="Bai Z."/>
            <person name="Luis Goicoechea J."/>
            <person name="Liang C."/>
            <person name="Chen C."/>
            <person name="Zhang W."/>
            <person name="Sun S."/>
            <person name="Liao Y."/>
            <person name="Zhang X."/>
            <person name="Yang L."/>
            <person name="Song C."/>
            <person name="Wang M."/>
            <person name="Shi J."/>
            <person name="Liu G."/>
            <person name="Liu J."/>
            <person name="Zhou H."/>
            <person name="Zhou W."/>
            <person name="Yu Q."/>
            <person name="An N."/>
            <person name="Chen Y."/>
            <person name="Cai Q."/>
            <person name="Wang B."/>
            <person name="Liu B."/>
            <person name="Min J."/>
            <person name="Huang Y."/>
            <person name="Wu H."/>
            <person name="Li Z."/>
            <person name="Zhang Y."/>
            <person name="Yin Y."/>
            <person name="Song W."/>
            <person name="Jiang J."/>
            <person name="Jackson S.A."/>
            <person name="Wing R.A."/>
            <person name="Wang J."/>
            <person name="Chen M."/>
        </authorList>
    </citation>
    <scope>NUCLEOTIDE SEQUENCE [LARGE SCALE GENOMIC DNA]</scope>
    <source>
        <strain evidence="2">cv. IRGC 101232</strain>
    </source>
</reference>
<dbReference type="AlphaFoldDB" id="J3M7Q1"/>
<evidence type="ECO:0000256" key="1">
    <source>
        <dbReference type="SAM" id="MobiDB-lite"/>
    </source>
</evidence>
<dbReference type="HOGENOM" id="CLU_143778_0_0_1"/>
<feature type="compositionally biased region" description="Polar residues" evidence="1">
    <location>
        <begin position="61"/>
        <end position="71"/>
    </location>
</feature>
<dbReference type="EnsemblPlants" id="OB05G26250.1">
    <property type="protein sequence ID" value="OB05G26250.1"/>
    <property type="gene ID" value="OB05G26250"/>
</dbReference>
<dbReference type="Gramene" id="OB05G26250.1">
    <property type="protein sequence ID" value="OB05G26250.1"/>
    <property type="gene ID" value="OB05G26250"/>
</dbReference>
<evidence type="ECO:0000313" key="3">
    <source>
        <dbReference type="Proteomes" id="UP000006038"/>
    </source>
</evidence>
<accession>J3M7Q1</accession>
<feature type="region of interest" description="Disordered" evidence="1">
    <location>
        <begin position="1"/>
        <end position="100"/>
    </location>
</feature>
<sequence length="115" mass="12358">MVAAGPMVTARATRRRIPSASVVTAHPRPRRRPPSVRSSPTAAVALARWPLLEQRERGNRDNSSPANPTRHSWQDTRDTAGAAAGGNGRNVGENLPTPALPHVVIGFGWGRVRTD</sequence>
<name>J3M7Q1_ORYBR</name>
<evidence type="ECO:0000313" key="2">
    <source>
        <dbReference type="EnsemblPlants" id="OB05G26250.1"/>
    </source>
</evidence>